<feature type="domain" description="F-box" evidence="1">
    <location>
        <begin position="26"/>
        <end position="62"/>
    </location>
</feature>
<dbReference type="SUPFAM" id="SSF81383">
    <property type="entry name" value="F-box domain"/>
    <property type="match status" value="1"/>
</dbReference>
<evidence type="ECO:0000313" key="3">
    <source>
        <dbReference type="Proteomes" id="UP000886595"/>
    </source>
</evidence>
<accession>A0A8X7WP25</accession>
<dbReference type="InterPro" id="IPR006566">
    <property type="entry name" value="FBD"/>
</dbReference>
<dbReference type="Pfam" id="PF08387">
    <property type="entry name" value="FBD"/>
    <property type="match status" value="1"/>
</dbReference>
<dbReference type="PANTHER" id="PTHR31900:SF25">
    <property type="entry name" value="FBD DOMAIN-CONTAINING PROTEIN"/>
    <property type="match status" value="1"/>
</dbReference>
<sequence length="481" mass="55304">MQTKQFRTKENMASRRNPEEWLNNELDRISQLPDPLICQVLYHLPTKDAVRTSVLSTRWRTLWLWVPRLELNYRDFQKKDPLDRITDIWHGIPRLGLNYRALQQKDALVNFGDRFFGSDRVSGIDKLELDVESNEGMDSNEGVGYYDSYVTPWIDAAVKRKIQHLDVRTDPDDSNRYGPFNAYFHGMPPSLYTSETLVSLKLDGVFLRDSEFISLPSLKILHLMSMMNPREATFERLISSSPVLEELEVNNSLNDDVKVFRVISRSLKRLSIQERMSEVVIDAPRLVHLSIDSSLSGSYAITSTMDTNVKLVIQHGSYFGDFDETSILSNIERFRSCLSGTSKVRDMTILGGGGFTGYSCLRWLPTILESFPNLKSLTLECDTDRERSRELELEDMDEINISYVPECLLSSLEFVDFNVPLLSVVGEMNILRYILENSAILKKLTLHLHKDCSTKDELVKKLLEIPRGSTKCEVVFFDWKA</sequence>
<dbReference type="Proteomes" id="UP000886595">
    <property type="component" value="Unassembled WGS sequence"/>
</dbReference>
<reference evidence="2 3" key="1">
    <citation type="submission" date="2020-02" db="EMBL/GenBank/DDBJ databases">
        <authorList>
            <person name="Ma Q."/>
            <person name="Huang Y."/>
            <person name="Song X."/>
            <person name="Pei D."/>
        </authorList>
    </citation>
    <scope>NUCLEOTIDE SEQUENCE [LARGE SCALE GENOMIC DNA]</scope>
    <source>
        <strain evidence="2">Sxm20200214</strain>
        <tissue evidence="2">Leaf</tissue>
    </source>
</reference>
<dbReference type="Pfam" id="PF00646">
    <property type="entry name" value="F-box"/>
    <property type="match status" value="1"/>
</dbReference>
<dbReference type="EMBL" id="JAAMPC010000001">
    <property type="protein sequence ID" value="KAG2333036.1"/>
    <property type="molecule type" value="Genomic_DNA"/>
</dbReference>
<dbReference type="SUPFAM" id="SSF52047">
    <property type="entry name" value="RNI-like"/>
    <property type="match status" value="1"/>
</dbReference>
<dbReference type="Gene3D" id="3.80.10.10">
    <property type="entry name" value="Ribonuclease Inhibitor"/>
    <property type="match status" value="1"/>
</dbReference>
<proteinExistence type="predicted"/>
<dbReference type="PANTHER" id="PTHR31900">
    <property type="entry name" value="F-BOX/RNI SUPERFAMILY PROTEIN-RELATED"/>
    <property type="match status" value="1"/>
</dbReference>
<name>A0A8X7WP25_BRACI</name>
<dbReference type="OrthoDB" id="612216at2759"/>
<dbReference type="AlphaFoldDB" id="A0A8X7WP25"/>
<comment type="caution">
    <text evidence="2">The sequence shown here is derived from an EMBL/GenBank/DDBJ whole genome shotgun (WGS) entry which is preliminary data.</text>
</comment>
<dbReference type="CDD" id="cd22160">
    <property type="entry name" value="F-box_AtFBL13-like"/>
    <property type="match status" value="1"/>
</dbReference>
<dbReference type="Pfam" id="PF24758">
    <property type="entry name" value="LRR_At5g56370"/>
    <property type="match status" value="1"/>
</dbReference>
<dbReference type="InterPro" id="IPR032675">
    <property type="entry name" value="LRR_dom_sf"/>
</dbReference>
<dbReference type="InterPro" id="IPR001810">
    <property type="entry name" value="F-box_dom"/>
</dbReference>
<dbReference type="SMART" id="SM00579">
    <property type="entry name" value="FBD"/>
    <property type="match status" value="1"/>
</dbReference>
<evidence type="ECO:0000313" key="2">
    <source>
        <dbReference type="EMBL" id="KAG2333036.1"/>
    </source>
</evidence>
<gene>
    <name evidence="2" type="ORF">Bca52824_004216</name>
</gene>
<dbReference type="InterPro" id="IPR053781">
    <property type="entry name" value="F-box_AtFBL13-like"/>
</dbReference>
<dbReference type="PROSITE" id="PS50181">
    <property type="entry name" value="FBOX"/>
    <property type="match status" value="1"/>
</dbReference>
<keyword evidence="3" id="KW-1185">Reference proteome</keyword>
<evidence type="ECO:0000259" key="1">
    <source>
        <dbReference type="PROSITE" id="PS50181"/>
    </source>
</evidence>
<dbReference type="InterPro" id="IPR050232">
    <property type="entry name" value="FBL13/AtMIF1-like"/>
</dbReference>
<dbReference type="InterPro" id="IPR036047">
    <property type="entry name" value="F-box-like_dom_sf"/>
</dbReference>
<protein>
    <recommendedName>
        <fullName evidence="1">F-box domain-containing protein</fullName>
    </recommendedName>
</protein>
<organism evidence="2 3">
    <name type="scientific">Brassica carinata</name>
    <name type="common">Ethiopian mustard</name>
    <name type="synonym">Abyssinian cabbage</name>
    <dbReference type="NCBI Taxonomy" id="52824"/>
    <lineage>
        <taxon>Eukaryota</taxon>
        <taxon>Viridiplantae</taxon>
        <taxon>Streptophyta</taxon>
        <taxon>Embryophyta</taxon>
        <taxon>Tracheophyta</taxon>
        <taxon>Spermatophyta</taxon>
        <taxon>Magnoliopsida</taxon>
        <taxon>eudicotyledons</taxon>
        <taxon>Gunneridae</taxon>
        <taxon>Pentapetalae</taxon>
        <taxon>rosids</taxon>
        <taxon>malvids</taxon>
        <taxon>Brassicales</taxon>
        <taxon>Brassicaceae</taxon>
        <taxon>Brassiceae</taxon>
        <taxon>Brassica</taxon>
    </lineage>
</organism>
<dbReference type="InterPro" id="IPR055411">
    <property type="entry name" value="LRR_FXL15/At3g58940/PEG3-like"/>
</dbReference>